<gene>
    <name evidence="3" type="ORF">ACHAWO_013543</name>
</gene>
<dbReference type="AlphaFoldDB" id="A0ABD3PT24"/>
<dbReference type="EMBL" id="JALLPJ020000487">
    <property type="protein sequence ID" value="KAL3790724.1"/>
    <property type="molecule type" value="Genomic_DNA"/>
</dbReference>
<accession>A0ABD3PT24</accession>
<keyword evidence="2" id="KW-0472">Membrane</keyword>
<feature type="transmembrane region" description="Helical" evidence="2">
    <location>
        <begin position="157"/>
        <end position="179"/>
    </location>
</feature>
<comment type="caution">
    <text evidence="3">The sequence shown here is derived from an EMBL/GenBank/DDBJ whole genome shotgun (WGS) entry which is preliminary data.</text>
</comment>
<keyword evidence="2" id="KW-0812">Transmembrane</keyword>
<feature type="compositionally biased region" description="Basic and acidic residues" evidence="1">
    <location>
        <begin position="47"/>
        <end position="58"/>
    </location>
</feature>
<keyword evidence="2" id="KW-1133">Transmembrane helix</keyword>
<proteinExistence type="predicted"/>
<name>A0ABD3PT24_9STRA</name>
<evidence type="ECO:0000256" key="1">
    <source>
        <dbReference type="SAM" id="MobiDB-lite"/>
    </source>
</evidence>
<feature type="transmembrane region" description="Helical" evidence="2">
    <location>
        <begin position="212"/>
        <end position="230"/>
    </location>
</feature>
<reference evidence="3 4" key="1">
    <citation type="submission" date="2024-10" db="EMBL/GenBank/DDBJ databases">
        <title>Updated reference genomes for cyclostephanoid diatoms.</title>
        <authorList>
            <person name="Roberts W.R."/>
            <person name="Alverson A.J."/>
        </authorList>
    </citation>
    <scope>NUCLEOTIDE SEQUENCE [LARGE SCALE GENOMIC DNA]</scope>
    <source>
        <strain evidence="3 4">AJA010-31</strain>
    </source>
</reference>
<keyword evidence="4" id="KW-1185">Reference proteome</keyword>
<evidence type="ECO:0000313" key="4">
    <source>
        <dbReference type="Proteomes" id="UP001530400"/>
    </source>
</evidence>
<feature type="compositionally biased region" description="Low complexity" evidence="1">
    <location>
        <begin position="12"/>
        <end position="25"/>
    </location>
</feature>
<sequence>MPKIFGNKKEVAPVAAEEAAHSASSRQQALEERQKLRAQRKEKREHRKEAAMPSKKESLSSSKMSSKPKLTQQERDARDAKLGCCYYFTKFLAGAMHFIDFVIGLLAIIYGAVIDFTSDNPATEVAIALIAYGCVLVTGSLMGVFGFSYKCCKRCGLLWSMYIAPLITTYYFFLIIYFLSDQKDVHAYLEEHKESMYLNDESLAQLLKLMPVVYSILAGLAVAEMVRYCIVKKVRDQLVRYDAASARIASSTGTGLSEPLIPDSEYEA</sequence>
<feature type="compositionally biased region" description="Low complexity" evidence="1">
    <location>
        <begin position="59"/>
        <end position="70"/>
    </location>
</feature>
<protein>
    <recommendedName>
        <fullName evidence="5">Transmembrane protein</fullName>
    </recommendedName>
</protein>
<evidence type="ECO:0000313" key="3">
    <source>
        <dbReference type="EMBL" id="KAL3790724.1"/>
    </source>
</evidence>
<organism evidence="3 4">
    <name type="scientific">Cyclotella atomus</name>
    <dbReference type="NCBI Taxonomy" id="382360"/>
    <lineage>
        <taxon>Eukaryota</taxon>
        <taxon>Sar</taxon>
        <taxon>Stramenopiles</taxon>
        <taxon>Ochrophyta</taxon>
        <taxon>Bacillariophyta</taxon>
        <taxon>Coscinodiscophyceae</taxon>
        <taxon>Thalassiosirophycidae</taxon>
        <taxon>Stephanodiscales</taxon>
        <taxon>Stephanodiscaceae</taxon>
        <taxon>Cyclotella</taxon>
    </lineage>
</organism>
<feature type="transmembrane region" description="Helical" evidence="2">
    <location>
        <begin position="91"/>
        <end position="113"/>
    </location>
</feature>
<evidence type="ECO:0000256" key="2">
    <source>
        <dbReference type="SAM" id="Phobius"/>
    </source>
</evidence>
<evidence type="ECO:0008006" key="5">
    <source>
        <dbReference type="Google" id="ProtNLM"/>
    </source>
</evidence>
<feature type="transmembrane region" description="Helical" evidence="2">
    <location>
        <begin position="125"/>
        <end position="145"/>
    </location>
</feature>
<feature type="compositionally biased region" description="Basic residues" evidence="1">
    <location>
        <begin position="36"/>
        <end position="46"/>
    </location>
</feature>
<feature type="region of interest" description="Disordered" evidence="1">
    <location>
        <begin position="1"/>
        <end position="74"/>
    </location>
</feature>
<dbReference type="Proteomes" id="UP001530400">
    <property type="component" value="Unassembled WGS sequence"/>
</dbReference>